<dbReference type="EMBL" id="PYAU01000001">
    <property type="protein sequence ID" value="PSL39008.1"/>
    <property type="molecule type" value="Genomic_DNA"/>
</dbReference>
<dbReference type="InterPro" id="IPR009288">
    <property type="entry name" value="AIG2-like_dom"/>
</dbReference>
<dbReference type="InterPro" id="IPR013024">
    <property type="entry name" value="GGCT-like"/>
</dbReference>
<dbReference type="SUPFAM" id="SSF110857">
    <property type="entry name" value="Gamma-glutamyl cyclotransferase-like"/>
    <property type="match status" value="1"/>
</dbReference>
<evidence type="ECO:0000259" key="1">
    <source>
        <dbReference type="Pfam" id="PF06094"/>
    </source>
</evidence>
<comment type="caution">
    <text evidence="2">The sequence shown here is derived from an EMBL/GenBank/DDBJ whole genome shotgun (WGS) entry which is preliminary data.</text>
</comment>
<dbReference type="AlphaFoldDB" id="A0A2P8GYG5"/>
<feature type="domain" description="Gamma-glutamylcyclotransferase AIG2-like" evidence="1">
    <location>
        <begin position="7"/>
        <end position="113"/>
    </location>
</feature>
<dbReference type="Proteomes" id="UP000241203">
    <property type="component" value="Unassembled WGS sequence"/>
</dbReference>
<dbReference type="Gene3D" id="3.10.490.10">
    <property type="entry name" value="Gamma-glutamyl cyclotransferase-like"/>
    <property type="match status" value="1"/>
</dbReference>
<evidence type="ECO:0000313" key="3">
    <source>
        <dbReference type="Proteomes" id="UP000241203"/>
    </source>
</evidence>
<keyword evidence="2" id="KW-0808">Transferase</keyword>
<dbReference type="GO" id="GO:0016740">
    <property type="term" value="F:transferase activity"/>
    <property type="evidence" value="ECO:0007669"/>
    <property type="project" value="UniProtKB-KW"/>
</dbReference>
<protein>
    <submittedName>
        <fullName evidence="2">Gamma-glutamyl AIG2-like cyclotransferase</fullName>
    </submittedName>
</protein>
<evidence type="ECO:0000313" key="2">
    <source>
        <dbReference type="EMBL" id="PSL39008.1"/>
    </source>
</evidence>
<proteinExistence type="predicted"/>
<accession>A0A2P8GYG5</accession>
<dbReference type="RefSeq" id="WP_208019779.1">
    <property type="nucleotide sequence ID" value="NZ_PYAU01000001.1"/>
</dbReference>
<dbReference type="Pfam" id="PF06094">
    <property type="entry name" value="GGACT"/>
    <property type="match status" value="1"/>
</dbReference>
<name>A0A2P8GYG5_9MICO</name>
<reference evidence="2 3" key="1">
    <citation type="submission" date="2018-03" db="EMBL/GenBank/DDBJ databases">
        <title>Genomic Encyclopedia of Archaeal and Bacterial Type Strains, Phase II (KMG-II): from individual species to whole genera.</title>
        <authorList>
            <person name="Goeker M."/>
        </authorList>
    </citation>
    <scope>NUCLEOTIDE SEQUENCE [LARGE SCALE GENOMIC DNA]</scope>
    <source>
        <strain evidence="2 3">DSM 21548</strain>
    </source>
</reference>
<sequence>MTNIHALFSYGTLRFPAVQLATFGRELPTSDDSLPGYLVSSVTITDPHVLEVSGTAIHPALVWTGSPDDVVAGAVLQVTSDELAAADTYEVDDYVRVAVRLSSGQDGWAYVHRDGTPPA</sequence>
<organism evidence="2 3">
    <name type="scientific">Labedella gwakjiensis</name>
    <dbReference type="NCBI Taxonomy" id="390269"/>
    <lineage>
        <taxon>Bacteria</taxon>
        <taxon>Bacillati</taxon>
        <taxon>Actinomycetota</taxon>
        <taxon>Actinomycetes</taxon>
        <taxon>Micrococcales</taxon>
        <taxon>Microbacteriaceae</taxon>
        <taxon>Labedella</taxon>
    </lineage>
</organism>
<gene>
    <name evidence="2" type="ORF">CLV49_2639</name>
</gene>
<dbReference type="CDD" id="cd06661">
    <property type="entry name" value="GGCT_like"/>
    <property type="match status" value="1"/>
</dbReference>
<dbReference type="InterPro" id="IPR036568">
    <property type="entry name" value="GGCT-like_sf"/>
</dbReference>